<sequence length="417" mass="43847">MSHPSLFAHRDFRLLLLGQTTSQLGTQVSSVAIPLLAVLTLHASSLEVGIINASSTIAFALIGLQAGAWLDRMHRRGILIASDLARAILLATIPIAAWFGVLTILQLVIVSLLVGVARVFFDVGYQSYIPSVVGKDRVLAGNSSMEFVRASGQVAGPGLGGVLVGLLGAANVVLVQAVTFALSAWTLVAIRTREEAIPVPERRPSMRSQIVEGLRFVVHNRILRATAIASAAINFSFAIASAVNVIFMSRILNLPAAGIGLVIAVGSVTVMAGAALTPRFARWVGSARIVWVSLAVTAPLSVLGAFAQPGWGVLLLVAGIAAGEFGQIVYSITNVSLRQQLCPDELLGRVNATMRVLIMFLFPLGAIVGGVLGELIGARETVLLSGVLLVLCPVVLFLALRGVRDVEDVPAWERPAA</sequence>
<dbReference type="GO" id="GO:0022857">
    <property type="term" value="F:transmembrane transporter activity"/>
    <property type="evidence" value="ECO:0007669"/>
    <property type="project" value="InterPro"/>
</dbReference>
<gene>
    <name evidence="9" type="ORF">CLV46_3177</name>
</gene>
<feature type="transmembrane region" description="Helical" evidence="7">
    <location>
        <begin position="162"/>
        <end position="188"/>
    </location>
</feature>
<feature type="transmembrane region" description="Helical" evidence="7">
    <location>
        <begin position="254"/>
        <end position="277"/>
    </location>
</feature>
<dbReference type="Gene3D" id="1.20.1250.20">
    <property type="entry name" value="MFS general substrate transporter like domains"/>
    <property type="match status" value="1"/>
</dbReference>
<feature type="transmembrane region" description="Helical" evidence="7">
    <location>
        <begin position="225"/>
        <end position="248"/>
    </location>
</feature>
<keyword evidence="3" id="KW-1003">Cell membrane</keyword>
<feature type="transmembrane region" description="Helical" evidence="7">
    <location>
        <begin position="88"/>
        <end position="121"/>
    </location>
</feature>
<evidence type="ECO:0000259" key="8">
    <source>
        <dbReference type="PROSITE" id="PS50850"/>
    </source>
</evidence>
<evidence type="ECO:0000313" key="10">
    <source>
        <dbReference type="Proteomes" id="UP000228758"/>
    </source>
</evidence>
<dbReference type="InterPro" id="IPR010290">
    <property type="entry name" value="TM_effector"/>
</dbReference>
<evidence type="ECO:0000256" key="6">
    <source>
        <dbReference type="ARBA" id="ARBA00023136"/>
    </source>
</evidence>
<dbReference type="InterPro" id="IPR020846">
    <property type="entry name" value="MFS_dom"/>
</dbReference>
<feature type="domain" description="Major facilitator superfamily (MFS) profile" evidence="8">
    <location>
        <begin position="222"/>
        <end position="417"/>
    </location>
</feature>
<dbReference type="InterPro" id="IPR036259">
    <property type="entry name" value="MFS_trans_sf"/>
</dbReference>
<feature type="transmembrane region" description="Helical" evidence="7">
    <location>
        <begin position="382"/>
        <end position="400"/>
    </location>
</feature>
<evidence type="ECO:0000256" key="2">
    <source>
        <dbReference type="ARBA" id="ARBA00022448"/>
    </source>
</evidence>
<evidence type="ECO:0000256" key="5">
    <source>
        <dbReference type="ARBA" id="ARBA00022989"/>
    </source>
</evidence>
<organism evidence="9 10">
    <name type="scientific">Diaminobutyricimonas aerilata</name>
    <dbReference type="NCBI Taxonomy" id="1162967"/>
    <lineage>
        <taxon>Bacteria</taxon>
        <taxon>Bacillati</taxon>
        <taxon>Actinomycetota</taxon>
        <taxon>Actinomycetes</taxon>
        <taxon>Micrococcales</taxon>
        <taxon>Microbacteriaceae</taxon>
        <taxon>Diaminobutyricimonas</taxon>
    </lineage>
</organism>
<comment type="caution">
    <text evidence="9">The sequence shown here is derived from an EMBL/GenBank/DDBJ whole genome shotgun (WGS) entry which is preliminary data.</text>
</comment>
<dbReference type="Pfam" id="PF05977">
    <property type="entry name" value="MFS_3"/>
    <property type="match status" value="1"/>
</dbReference>
<feature type="transmembrane region" description="Helical" evidence="7">
    <location>
        <begin position="46"/>
        <end position="67"/>
    </location>
</feature>
<accession>A0A2M9CNX8</accession>
<feature type="transmembrane region" description="Helical" evidence="7">
    <location>
        <begin position="313"/>
        <end position="335"/>
    </location>
</feature>
<evidence type="ECO:0000313" key="9">
    <source>
        <dbReference type="EMBL" id="PJJ73584.1"/>
    </source>
</evidence>
<dbReference type="AlphaFoldDB" id="A0A2M9CNX8"/>
<evidence type="ECO:0000256" key="3">
    <source>
        <dbReference type="ARBA" id="ARBA00022475"/>
    </source>
</evidence>
<feature type="transmembrane region" description="Helical" evidence="7">
    <location>
        <begin position="356"/>
        <end position="376"/>
    </location>
</feature>
<protein>
    <submittedName>
        <fullName evidence="9">Transmembrane secretion effector</fullName>
    </submittedName>
</protein>
<keyword evidence="6 7" id="KW-0472">Membrane</keyword>
<dbReference type="Proteomes" id="UP000228758">
    <property type="component" value="Unassembled WGS sequence"/>
</dbReference>
<reference evidence="9 10" key="1">
    <citation type="submission" date="2017-11" db="EMBL/GenBank/DDBJ databases">
        <title>Genomic Encyclopedia of Archaeal and Bacterial Type Strains, Phase II (KMG-II): From Individual Species to Whole Genera.</title>
        <authorList>
            <person name="Goeker M."/>
        </authorList>
    </citation>
    <scope>NUCLEOTIDE SEQUENCE [LARGE SCALE GENOMIC DNA]</scope>
    <source>
        <strain evidence="9 10">DSM 27393</strain>
    </source>
</reference>
<evidence type="ECO:0000256" key="1">
    <source>
        <dbReference type="ARBA" id="ARBA00004651"/>
    </source>
</evidence>
<dbReference type="PANTHER" id="PTHR23513">
    <property type="entry name" value="INTEGRAL MEMBRANE EFFLUX PROTEIN-RELATED"/>
    <property type="match status" value="1"/>
</dbReference>
<dbReference type="OrthoDB" id="9815525at2"/>
<keyword evidence="4 7" id="KW-0812">Transmembrane</keyword>
<dbReference type="EMBL" id="PGFF01000001">
    <property type="protein sequence ID" value="PJJ73584.1"/>
    <property type="molecule type" value="Genomic_DNA"/>
</dbReference>
<keyword evidence="10" id="KW-1185">Reference proteome</keyword>
<dbReference type="RefSeq" id="WP_100365652.1">
    <property type="nucleotide sequence ID" value="NZ_PGFF01000001.1"/>
</dbReference>
<evidence type="ECO:0000256" key="4">
    <source>
        <dbReference type="ARBA" id="ARBA00022692"/>
    </source>
</evidence>
<dbReference type="GO" id="GO:0005886">
    <property type="term" value="C:plasma membrane"/>
    <property type="evidence" value="ECO:0007669"/>
    <property type="project" value="UniProtKB-SubCell"/>
</dbReference>
<dbReference type="PROSITE" id="PS50850">
    <property type="entry name" value="MFS"/>
    <property type="match status" value="1"/>
</dbReference>
<evidence type="ECO:0000256" key="7">
    <source>
        <dbReference type="SAM" id="Phobius"/>
    </source>
</evidence>
<name>A0A2M9CNX8_9MICO</name>
<dbReference type="PANTHER" id="PTHR23513:SF6">
    <property type="entry name" value="MAJOR FACILITATOR SUPERFAMILY ASSOCIATED DOMAIN-CONTAINING PROTEIN"/>
    <property type="match status" value="1"/>
</dbReference>
<dbReference type="CDD" id="cd06173">
    <property type="entry name" value="MFS_MefA_like"/>
    <property type="match status" value="1"/>
</dbReference>
<keyword evidence="5 7" id="KW-1133">Transmembrane helix</keyword>
<comment type="subcellular location">
    <subcellularLocation>
        <location evidence="1">Cell membrane</location>
        <topology evidence="1">Multi-pass membrane protein</topology>
    </subcellularLocation>
</comment>
<proteinExistence type="predicted"/>
<feature type="transmembrane region" description="Helical" evidence="7">
    <location>
        <begin position="289"/>
        <end position="307"/>
    </location>
</feature>
<keyword evidence="2" id="KW-0813">Transport</keyword>
<dbReference type="SUPFAM" id="SSF103473">
    <property type="entry name" value="MFS general substrate transporter"/>
    <property type="match status" value="1"/>
</dbReference>